<accession>A0A498MCQ6</accession>
<dbReference type="EMBL" id="QBIY01012873">
    <property type="protein sequence ID" value="RXN14857.1"/>
    <property type="molecule type" value="Genomic_DNA"/>
</dbReference>
<reference evidence="1 2" key="1">
    <citation type="submission" date="2018-03" db="EMBL/GenBank/DDBJ databases">
        <title>Draft genome sequence of Rohu Carp (Labeo rohita).</title>
        <authorList>
            <person name="Das P."/>
            <person name="Kushwaha B."/>
            <person name="Joshi C.G."/>
            <person name="Kumar D."/>
            <person name="Nagpure N.S."/>
            <person name="Sahoo L."/>
            <person name="Das S.P."/>
            <person name="Bit A."/>
            <person name="Patnaik S."/>
            <person name="Meher P.K."/>
            <person name="Jayasankar P."/>
            <person name="Koringa P.G."/>
            <person name="Patel N.V."/>
            <person name="Hinsu A.T."/>
            <person name="Kumar R."/>
            <person name="Pandey M."/>
            <person name="Agarwal S."/>
            <person name="Srivastava S."/>
            <person name="Singh M."/>
            <person name="Iquebal M.A."/>
            <person name="Jaiswal S."/>
            <person name="Angadi U.B."/>
            <person name="Kumar N."/>
            <person name="Raza M."/>
            <person name="Shah T.M."/>
            <person name="Rai A."/>
            <person name="Jena J.K."/>
        </authorList>
    </citation>
    <scope>NUCLEOTIDE SEQUENCE [LARGE SCALE GENOMIC DNA]</scope>
    <source>
        <strain evidence="1">DASCIFA01</strain>
        <tissue evidence="1">Testis</tissue>
    </source>
</reference>
<protein>
    <submittedName>
        <fullName evidence="1">Uncharacterized protein</fullName>
    </submittedName>
</protein>
<name>A0A498MCQ6_LABRO</name>
<proteinExistence type="predicted"/>
<evidence type="ECO:0000313" key="1">
    <source>
        <dbReference type="EMBL" id="RXN14857.1"/>
    </source>
</evidence>
<comment type="caution">
    <text evidence="1">The sequence shown here is derived from an EMBL/GenBank/DDBJ whole genome shotgun (WGS) entry which is preliminary data.</text>
</comment>
<dbReference type="AlphaFoldDB" id="A0A498MCQ6"/>
<dbReference type="Proteomes" id="UP000290572">
    <property type="component" value="Unassembled WGS sequence"/>
</dbReference>
<keyword evidence="2" id="KW-1185">Reference proteome</keyword>
<organism evidence="1 2">
    <name type="scientific">Labeo rohita</name>
    <name type="common">Indian major carp</name>
    <name type="synonym">Cyprinus rohita</name>
    <dbReference type="NCBI Taxonomy" id="84645"/>
    <lineage>
        <taxon>Eukaryota</taxon>
        <taxon>Metazoa</taxon>
        <taxon>Chordata</taxon>
        <taxon>Craniata</taxon>
        <taxon>Vertebrata</taxon>
        <taxon>Euteleostomi</taxon>
        <taxon>Actinopterygii</taxon>
        <taxon>Neopterygii</taxon>
        <taxon>Teleostei</taxon>
        <taxon>Ostariophysi</taxon>
        <taxon>Cypriniformes</taxon>
        <taxon>Cyprinidae</taxon>
        <taxon>Labeoninae</taxon>
        <taxon>Labeonini</taxon>
        <taxon>Labeo</taxon>
    </lineage>
</organism>
<sequence length="185" mass="20182">MPNKELGPTTTSIPEKEPKVLADQLRVFIAADFIQLTVFVVTSHIKHSVLVLVFITPVLSITESAPQLDHQPLPCSPEQPQGFRSPPIPWFEESQALPHAFRPGSLLLGSTRAAVLSVPTGSLIPPALPWSVIAPLLSWTSSISTVLRLFTSMAPLAPPSLRLQCGPHSLAQVWFKFHFIVTTVL</sequence>
<evidence type="ECO:0000313" key="2">
    <source>
        <dbReference type="Proteomes" id="UP000290572"/>
    </source>
</evidence>
<gene>
    <name evidence="1" type="ORF">ROHU_028482</name>
</gene>